<feature type="transmembrane region" description="Helical" evidence="5">
    <location>
        <begin position="54"/>
        <end position="74"/>
    </location>
</feature>
<dbReference type="InterPro" id="IPR011547">
    <property type="entry name" value="SLC26A/SulP_dom"/>
</dbReference>
<dbReference type="InterPro" id="IPR036513">
    <property type="entry name" value="STAS_dom_sf"/>
</dbReference>
<name>W2NJA8_PHYNI</name>
<evidence type="ECO:0000259" key="6">
    <source>
        <dbReference type="PROSITE" id="PS50801"/>
    </source>
</evidence>
<sequence>MGKLKLAALASYLPMPVIGGYLAFIGIFCLYAGLALCTGLVVNDMESMISVFGNAHDVLLCVPGVLGGAFLLVVSQRYDNSLILSAAIMIMPIVFFFIMLVGGISMDDARDGGWIDPAKDPATVSELLDLFDFNEVHWEQLPNQFGTWIGMVFIVAFSSCLDIAAIELDMGIKLDFNHELTTVGWSNVVSGLLGGYTGSYIFSQTIFTYRSKTNSRIVGVCVIISEFAIVLAPVSVMSYVPRFFFAATLIFIAIDLMIEWLILSFKKMSLREYAVLWMTFVAVNIVALDEGMLIGVGIAIVNFLLDYIRLPVVSRKPRASGATRTLLERRVLDQKQDAIAYFELSGFLFFGSSVQILDIVQKAVYVRRKLPGIAGYVEADCMGMPLDPNELRIPLVECLDGTPATDPAAVPTEYVVMDFTNVAAIDATAARSAFLILQKYCNNHGITIVYAGTLLSVKSVLVKNKITSEESFYSSADSALELCESQLLASAANALSTPGRSSIRHGNGIRELLQYVALESDD</sequence>
<feature type="transmembrane region" description="Helical" evidence="5">
    <location>
        <begin position="145"/>
        <end position="166"/>
    </location>
</feature>
<evidence type="ECO:0000256" key="3">
    <source>
        <dbReference type="ARBA" id="ARBA00022989"/>
    </source>
</evidence>
<evidence type="ECO:0000256" key="2">
    <source>
        <dbReference type="ARBA" id="ARBA00022692"/>
    </source>
</evidence>
<feature type="transmembrane region" description="Helical" evidence="5">
    <location>
        <begin position="21"/>
        <end position="42"/>
    </location>
</feature>
<dbReference type="PANTHER" id="PTHR43310">
    <property type="entry name" value="SULFATE TRANSPORTER YBAR-RELATED"/>
    <property type="match status" value="1"/>
</dbReference>
<dbReference type="Gene3D" id="3.30.750.24">
    <property type="entry name" value="STAS domain"/>
    <property type="match status" value="1"/>
</dbReference>
<keyword evidence="4 5" id="KW-0472">Membrane</keyword>
<dbReference type="GO" id="GO:0016020">
    <property type="term" value="C:membrane"/>
    <property type="evidence" value="ECO:0007669"/>
    <property type="project" value="UniProtKB-SubCell"/>
</dbReference>
<gene>
    <name evidence="7" type="ORF">L914_07387</name>
</gene>
<dbReference type="AlphaFoldDB" id="W2NJA8"/>
<evidence type="ECO:0000313" key="7">
    <source>
        <dbReference type="EMBL" id="ETM48028.1"/>
    </source>
</evidence>
<feature type="transmembrane region" description="Helical" evidence="5">
    <location>
        <begin position="81"/>
        <end position="104"/>
    </location>
</feature>
<reference evidence="7" key="1">
    <citation type="submission" date="2013-11" db="EMBL/GenBank/DDBJ databases">
        <title>The Genome Sequence of Phytophthora parasitica IAC_01/95.</title>
        <authorList>
            <consortium name="The Broad Institute Genomics Platform"/>
            <person name="Russ C."/>
            <person name="Tyler B."/>
            <person name="Panabieres F."/>
            <person name="Shan W."/>
            <person name="Tripathy S."/>
            <person name="Grunwald N."/>
            <person name="Machado M."/>
            <person name="Johnson C.S."/>
            <person name="Arredondo F."/>
            <person name="Hong C."/>
            <person name="Coffey M."/>
            <person name="Young S.K."/>
            <person name="Zeng Q."/>
            <person name="Gargeya S."/>
            <person name="Fitzgerald M."/>
            <person name="Abouelleil A."/>
            <person name="Alvarado L."/>
            <person name="Chapman S.B."/>
            <person name="Gainer-Dewar J."/>
            <person name="Goldberg J."/>
            <person name="Griggs A."/>
            <person name="Gujja S."/>
            <person name="Hansen M."/>
            <person name="Howarth C."/>
            <person name="Imamovic A."/>
            <person name="Ireland A."/>
            <person name="Larimer J."/>
            <person name="McCowan C."/>
            <person name="Murphy C."/>
            <person name="Pearson M."/>
            <person name="Poon T.W."/>
            <person name="Priest M."/>
            <person name="Roberts A."/>
            <person name="Saif S."/>
            <person name="Shea T."/>
            <person name="Sykes S."/>
            <person name="Wortman J."/>
            <person name="Nusbaum C."/>
            <person name="Birren B."/>
        </authorList>
    </citation>
    <scope>NUCLEOTIDE SEQUENCE [LARGE SCALE GENOMIC DNA]</scope>
    <source>
        <strain evidence="7">IAC_01/95</strain>
    </source>
</reference>
<accession>W2NJA8</accession>
<feature type="domain" description="STAS" evidence="6">
    <location>
        <begin position="329"/>
        <end position="483"/>
    </location>
</feature>
<keyword evidence="3 5" id="KW-1133">Transmembrane helix</keyword>
<dbReference type="PANTHER" id="PTHR43310:SF2">
    <property type="entry name" value="SLC26A_SULP TRANSPORTER DOMAIN-CONTAINING PROTEIN"/>
    <property type="match status" value="1"/>
</dbReference>
<dbReference type="Pfam" id="PF00916">
    <property type="entry name" value="Sulfate_transp"/>
    <property type="match status" value="1"/>
</dbReference>
<keyword evidence="2 5" id="KW-0812">Transmembrane</keyword>
<proteinExistence type="predicted"/>
<feature type="transmembrane region" description="Helical" evidence="5">
    <location>
        <begin position="243"/>
        <end position="263"/>
    </location>
</feature>
<feature type="transmembrane region" description="Helical" evidence="5">
    <location>
        <begin position="275"/>
        <end position="305"/>
    </location>
</feature>
<evidence type="ECO:0000256" key="5">
    <source>
        <dbReference type="SAM" id="Phobius"/>
    </source>
</evidence>
<feature type="transmembrane region" description="Helical" evidence="5">
    <location>
        <begin position="217"/>
        <end position="237"/>
    </location>
</feature>
<evidence type="ECO:0000256" key="4">
    <source>
        <dbReference type="ARBA" id="ARBA00023136"/>
    </source>
</evidence>
<comment type="subcellular location">
    <subcellularLocation>
        <location evidence="1">Membrane</location>
        <topology evidence="1">Multi-pass membrane protein</topology>
    </subcellularLocation>
</comment>
<dbReference type="InterPro" id="IPR002645">
    <property type="entry name" value="STAS_dom"/>
</dbReference>
<dbReference type="VEuPathDB" id="FungiDB:PPTG_10668"/>
<evidence type="ECO:0000256" key="1">
    <source>
        <dbReference type="ARBA" id="ARBA00004141"/>
    </source>
</evidence>
<dbReference type="Proteomes" id="UP000054532">
    <property type="component" value="Unassembled WGS sequence"/>
</dbReference>
<protein>
    <recommendedName>
        <fullName evidence="6">STAS domain-containing protein</fullName>
    </recommendedName>
</protein>
<dbReference type="InterPro" id="IPR052706">
    <property type="entry name" value="Membrane-Transporter-like"/>
</dbReference>
<organism evidence="7">
    <name type="scientific">Phytophthora nicotianae</name>
    <name type="common">Potato buckeye rot agent</name>
    <name type="synonym">Phytophthora parasitica</name>
    <dbReference type="NCBI Taxonomy" id="4792"/>
    <lineage>
        <taxon>Eukaryota</taxon>
        <taxon>Sar</taxon>
        <taxon>Stramenopiles</taxon>
        <taxon>Oomycota</taxon>
        <taxon>Peronosporomycetes</taxon>
        <taxon>Peronosporales</taxon>
        <taxon>Peronosporaceae</taxon>
        <taxon>Phytophthora</taxon>
    </lineage>
</organism>
<dbReference type="PROSITE" id="PS50801">
    <property type="entry name" value="STAS"/>
    <property type="match status" value="1"/>
</dbReference>
<dbReference type="SUPFAM" id="SSF52091">
    <property type="entry name" value="SpoIIaa-like"/>
    <property type="match status" value="1"/>
</dbReference>
<dbReference type="EMBL" id="KI692538">
    <property type="protein sequence ID" value="ETM48028.1"/>
    <property type="molecule type" value="Genomic_DNA"/>
</dbReference>